<comment type="subcellular location">
    <subcellularLocation>
        <location evidence="1 4">Bacterial flagellum basal body</location>
    </subcellularLocation>
</comment>
<comment type="similarity">
    <text evidence="2 4">Belongs to the flagella basal body rod proteins family.</text>
</comment>
<dbReference type="PATRIC" id="fig|1187852.3.peg.6189"/>
<dbReference type="PANTHER" id="PTHR30435">
    <property type="entry name" value="FLAGELLAR PROTEIN"/>
    <property type="match status" value="1"/>
</dbReference>
<keyword evidence="8" id="KW-0969">Cilium</keyword>
<dbReference type="InterPro" id="IPR019776">
    <property type="entry name" value="Flagellar_basal_body_rod_CS"/>
</dbReference>
<evidence type="ECO:0000313" key="9">
    <source>
        <dbReference type="Proteomes" id="UP000036449"/>
    </source>
</evidence>
<evidence type="ECO:0000256" key="3">
    <source>
        <dbReference type="ARBA" id="ARBA00023143"/>
    </source>
</evidence>
<dbReference type="Pfam" id="PF22692">
    <property type="entry name" value="LlgE_F_G_D1"/>
    <property type="match status" value="1"/>
</dbReference>
<reference evidence="8 9" key="1">
    <citation type="submission" date="2015-03" db="EMBL/GenBank/DDBJ databases">
        <title>Genome sequencing of Methylobacterium tarhaniae DSM 25844.</title>
        <authorList>
            <person name="Chaudhry V."/>
            <person name="Patil P.B."/>
        </authorList>
    </citation>
    <scope>NUCLEOTIDE SEQUENCE [LARGE SCALE GENOMIC DNA]</scope>
    <source>
        <strain evidence="8 9">DSM 25844</strain>
    </source>
</reference>
<keyword evidence="3 4" id="KW-0975">Bacterial flagellum</keyword>
<organism evidence="8 9">
    <name type="scientific">Methylobacterium tarhaniae</name>
    <dbReference type="NCBI Taxonomy" id="1187852"/>
    <lineage>
        <taxon>Bacteria</taxon>
        <taxon>Pseudomonadati</taxon>
        <taxon>Pseudomonadota</taxon>
        <taxon>Alphaproteobacteria</taxon>
        <taxon>Hyphomicrobiales</taxon>
        <taxon>Methylobacteriaceae</taxon>
        <taxon>Methylobacterium</taxon>
    </lineage>
</organism>
<dbReference type="NCBIfam" id="TIGR02490">
    <property type="entry name" value="flgF"/>
    <property type="match status" value="1"/>
</dbReference>
<dbReference type="InterPro" id="IPR037925">
    <property type="entry name" value="FlgE/F/G-like"/>
</dbReference>
<evidence type="ECO:0000259" key="6">
    <source>
        <dbReference type="Pfam" id="PF06429"/>
    </source>
</evidence>
<dbReference type="SUPFAM" id="SSF117143">
    <property type="entry name" value="Flagellar hook protein flgE"/>
    <property type="match status" value="1"/>
</dbReference>
<evidence type="ECO:0000256" key="1">
    <source>
        <dbReference type="ARBA" id="ARBA00004117"/>
    </source>
</evidence>
<proteinExistence type="inferred from homology"/>
<evidence type="ECO:0000256" key="4">
    <source>
        <dbReference type="RuleBase" id="RU362116"/>
    </source>
</evidence>
<dbReference type="InterPro" id="IPR012836">
    <property type="entry name" value="FlgF"/>
</dbReference>
<dbReference type="InterPro" id="IPR010930">
    <property type="entry name" value="Flg_bb/hook_C_dom"/>
</dbReference>
<dbReference type="AlphaFoldDB" id="A0A0J6T8M9"/>
<dbReference type="EMBL" id="LABZ01000071">
    <property type="protein sequence ID" value="KMO42242.1"/>
    <property type="molecule type" value="Genomic_DNA"/>
</dbReference>
<dbReference type="RefSeq" id="WP_048450992.1">
    <property type="nucleotide sequence ID" value="NZ_LABZ01000071.1"/>
</dbReference>
<dbReference type="Pfam" id="PF00460">
    <property type="entry name" value="Flg_bb_rod"/>
    <property type="match status" value="1"/>
</dbReference>
<comment type="caution">
    <text evidence="8">The sequence shown here is derived from an EMBL/GenBank/DDBJ whole genome shotgun (WGS) entry which is preliminary data.</text>
</comment>
<comment type="subunit">
    <text evidence="4">The basal body constitutes a major portion of the flagellar organelle and consists of five rings (E,L,P,S, and M) mounted on a central rod. The rod consists of about 26 subunits of FlgG in the distal portion, and FlgB, FlgC and FlgF are thought to build up the proximal portion of the rod with about 6 subunits each.</text>
</comment>
<feature type="domain" description="Flagellar hook protein FlgE/F/G-like D1" evidence="7">
    <location>
        <begin position="80"/>
        <end position="145"/>
    </location>
</feature>
<dbReference type="GO" id="GO:0071978">
    <property type="term" value="P:bacterial-type flagellum-dependent swarming motility"/>
    <property type="evidence" value="ECO:0007669"/>
    <property type="project" value="TreeGrafter"/>
</dbReference>
<evidence type="ECO:0000313" key="8">
    <source>
        <dbReference type="EMBL" id="KMO42242.1"/>
    </source>
</evidence>
<dbReference type="InterPro" id="IPR020013">
    <property type="entry name" value="Flagellar_FlgE/F/G"/>
</dbReference>
<feature type="domain" description="Flagellar basal body rod protein N-terminal" evidence="5">
    <location>
        <begin position="5"/>
        <end position="35"/>
    </location>
</feature>
<dbReference type="InterPro" id="IPR001444">
    <property type="entry name" value="Flag_bb_rod_N"/>
</dbReference>
<dbReference type="Pfam" id="PF06429">
    <property type="entry name" value="Flg_bbr_C"/>
    <property type="match status" value="1"/>
</dbReference>
<dbReference type="OrthoDB" id="9804559at2"/>
<evidence type="ECO:0000259" key="7">
    <source>
        <dbReference type="Pfam" id="PF22692"/>
    </source>
</evidence>
<dbReference type="InterPro" id="IPR053967">
    <property type="entry name" value="LlgE_F_G-like_D1"/>
</dbReference>
<keyword evidence="8" id="KW-0282">Flagellum</keyword>
<protein>
    <recommendedName>
        <fullName evidence="4">Flagellar basal-body rod protein FlgF</fullName>
    </recommendedName>
</protein>
<feature type="domain" description="Flagellar basal-body/hook protein C-terminal" evidence="6">
    <location>
        <begin position="191"/>
        <end position="234"/>
    </location>
</feature>
<gene>
    <name evidence="8" type="primary">flgF</name>
    <name evidence="8" type="ORF">VQ03_11405</name>
</gene>
<dbReference type="NCBIfam" id="TIGR03506">
    <property type="entry name" value="FlgEFG_subfam"/>
    <property type="match status" value="1"/>
</dbReference>
<dbReference type="NCBIfam" id="NF009282">
    <property type="entry name" value="PRK12642.1"/>
    <property type="match status" value="1"/>
</dbReference>
<keyword evidence="9" id="KW-1185">Reference proteome</keyword>
<accession>A0A0J6T8M9</accession>
<keyword evidence="8" id="KW-0966">Cell projection</keyword>
<dbReference type="PROSITE" id="PS00588">
    <property type="entry name" value="FLAGELLA_BB_ROD"/>
    <property type="match status" value="1"/>
</dbReference>
<evidence type="ECO:0000256" key="2">
    <source>
        <dbReference type="ARBA" id="ARBA00009677"/>
    </source>
</evidence>
<evidence type="ECO:0000259" key="5">
    <source>
        <dbReference type="Pfam" id="PF00460"/>
    </source>
</evidence>
<sequence length="242" mass="25092">MQNSLYVNLSAQVALDKRLTTTANNVANMATAGFRAEETKFSSLLAQATKGAVAFVDSGDTYLSRASGPITKTDSPLDVAVQGDAWLGVGGPSGPAYTRDGRLTMDASGQLRTLTGQPVLDPGGSPLLLDPQAGPPTIGRDGSVYQNSNQVGSLGLFVLDNKGTLTRAPGNAVTSSLPVRPVQDFTRIGMVQGYVEGSNVNPIMEMTKLITIQRAFESAATATAEAESSLQSAVKTLSPQGS</sequence>
<dbReference type="GO" id="GO:0030694">
    <property type="term" value="C:bacterial-type flagellum basal body, rod"/>
    <property type="evidence" value="ECO:0007669"/>
    <property type="project" value="UniProtKB-UniRule"/>
</dbReference>
<dbReference type="PANTHER" id="PTHR30435:SF19">
    <property type="entry name" value="FLAGELLAR BASAL-BODY ROD PROTEIN FLGG"/>
    <property type="match status" value="1"/>
</dbReference>
<dbReference type="Proteomes" id="UP000036449">
    <property type="component" value="Unassembled WGS sequence"/>
</dbReference>
<name>A0A0J6T8M9_9HYPH</name>